<proteinExistence type="predicted"/>
<gene>
    <name evidence="1" type="ORF">ACTIVE_4305</name>
</gene>
<dbReference type="Pfam" id="PF19730">
    <property type="entry name" value="DUF6221"/>
    <property type="match status" value="1"/>
</dbReference>
<evidence type="ECO:0000313" key="2">
    <source>
        <dbReference type="Proteomes" id="UP000501240"/>
    </source>
</evidence>
<keyword evidence="2" id="KW-1185">Reference proteome</keyword>
<dbReference type="Proteomes" id="UP000501240">
    <property type="component" value="Chromosome"/>
</dbReference>
<protein>
    <submittedName>
        <fullName evidence="1">Uncharacterized protein</fullName>
    </submittedName>
</protein>
<dbReference type="EMBL" id="CP053892">
    <property type="protein sequence ID" value="QKG22664.1"/>
    <property type="molecule type" value="Genomic_DNA"/>
</dbReference>
<accession>A0A7D4A0E6</accession>
<sequence>MLVLDTGAEIEDVFLGPADHMARFDPERVFAEFNAKQAIVDAYEAGLETGAATDYLQGLCKAIAWLAVVYADHADYRESWRPS</sequence>
<dbReference type="InterPro" id="IPR046193">
    <property type="entry name" value="DUF6221"/>
</dbReference>
<dbReference type="AlphaFoldDB" id="A0A7D4A0E6"/>
<name>A0A7D4A0E6_ACTVE</name>
<reference evidence="1 2" key="1">
    <citation type="submission" date="2020-05" db="EMBL/GenBank/DDBJ databases">
        <title>Actinomadura verrucosospora NRRL-B18236 (PFL_A860) Genome sequencing and assembly.</title>
        <authorList>
            <person name="Samborskyy M."/>
        </authorList>
    </citation>
    <scope>NUCLEOTIDE SEQUENCE [LARGE SCALE GENOMIC DNA]</scope>
    <source>
        <strain evidence="1 2">NRRL:B18236</strain>
    </source>
</reference>
<organism evidence="1 2">
    <name type="scientific">Actinomadura verrucosospora</name>
    <dbReference type="NCBI Taxonomy" id="46165"/>
    <lineage>
        <taxon>Bacteria</taxon>
        <taxon>Bacillati</taxon>
        <taxon>Actinomycetota</taxon>
        <taxon>Actinomycetes</taxon>
        <taxon>Streptosporangiales</taxon>
        <taxon>Thermomonosporaceae</taxon>
        <taxon>Actinomadura</taxon>
    </lineage>
</organism>
<evidence type="ECO:0000313" key="1">
    <source>
        <dbReference type="EMBL" id="QKG22664.1"/>
    </source>
</evidence>